<proteinExistence type="inferred from homology"/>
<accession>A0A3S0CKQ9</accession>
<keyword evidence="5" id="KW-0998">Cell outer membrane</keyword>
<dbReference type="OrthoDB" id="5694214at2"/>
<dbReference type="CDD" id="cd08977">
    <property type="entry name" value="SusD"/>
    <property type="match status" value="1"/>
</dbReference>
<dbReference type="RefSeq" id="WP_126162459.1">
    <property type="nucleotide sequence ID" value="NZ_RQPJ01000005.1"/>
</dbReference>
<dbReference type="GO" id="GO:0009279">
    <property type="term" value="C:cell outer membrane"/>
    <property type="evidence" value="ECO:0007669"/>
    <property type="project" value="UniProtKB-SubCell"/>
</dbReference>
<dbReference type="InterPro" id="IPR012944">
    <property type="entry name" value="SusD_RagB_dom"/>
</dbReference>
<dbReference type="EMBL" id="RQPJ01000005">
    <property type="protein sequence ID" value="RTE53564.1"/>
    <property type="molecule type" value="Genomic_DNA"/>
</dbReference>
<evidence type="ECO:0000259" key="8">
    <source>
        <dbReference type="Pfam" id="PF14322"/>
    </source>
</evidence>
<sequence>MMNIRNINKLMILCFLALTQCSEDPLDKRPLGAISEEVVWNDESLALGFLNNIYSRALPGWATTASQLSDDAHGENGYMYGEAQPGSMNIYSGSYTTIKDINLLLANIGTGTIDTEVQNLMSGQALFFRAHLYFRLVSTYGGVPMVLEARDKSDIEALQVPRNKTSECIAQILSDLDEAAELLPIAYPNAAADYGRITKGAALAYKGRVLLHYASEQFDPSQDKGRWQAAYDANKAAINLLSANGKGLHPSYENLWFDESETNPEAIMVKRYTLDQSHNRDAGCRPFIVGTNGESFDKPTKSLVDAFPMKDGKAIDDPSSSYTYDPTALWVDRDPRFSATIAWNGAVWPLNNPAPNRTSDLEWTFQESAIEGQADSRITPTSFNCRKAIDGSIEGGAASLSSPTDWIEIRYAEVLLNLAEAANEVGLSAEAYDILIQIRERAGIEPGLDGSYGLAAGMDQDQLRNAIMHERRLELVFEGKRSSDLRRRRMYETINGTYRQGYRITKTASFDALDPSEEILDDRIALEEGINNGSIDLNDPSVYNTYFNTELRSVERFGNIDDDGSAINYLDSYYFFDIPQDELNKNPNLEQTNGWPGGTFDPLQ</sequence>
<comment type="similarity">
    <text evidence="2">Belongs to the SusD family.</text>
</comment>
<protein>
    <submittedName>
        <fullName evidence="9">RagB/SusD family nutrient uptake outer membrane protein</fullName>
    </submittedName>
</protein>
<evidence type="ECO:0000256" key="2">
    <source>
        <dbReference type="ARBA" id="ARBA00006275"/>
    </source>
</evidence>
<dbReference type="InterPro" id="IPR033985">
    <property type="entry name" value="SusD-like_N"/>
</dbReference>
<organism evidence="9 10">
    <name type="scientific">Arenibacter aquaticus</name>
    <dbReference type="NCBI Taxonomy" id="2489054"/>
    <lineage>
        <taxon>Bacteria</taxon>
        <taxon>Pseudomonadati</taxon>
        <taxon>Bacteroidota</taxon>
        <taxon>Flavobacteriia</taxon>
        <taxon>Flavobacteriales</taxon>
        <taxon>Flavobacteriaceae</taxon>
        <taxon>Arenibacter</taxon>
    </lineage>
</organism>
<dbReference type="SUPFAM" id="SSF48452">
    <property type="entry name" value="TPR-like"/>
    <property type="match status" value="1"/>
</dbReference>
<comment type="subcellular location">
    <subcellularLocation>
        <location evidence="1">Cell outer membrane</location>
    </subcellularLocation>
</comment>
<evidence type="ECO:0000256" key="6">
    <source>
        <dbReference type="SAM" id="MobiDB-lite"/>
    </source>
</evidence>
<feature type="region of interest" description="Disordered" evidence="6">
    <location>
        <begin position="585"/>
        <end position="604"/>
    </location>
</feature>
<dbReference type="Pfam" id="PF07980">
    <property type="entry name" value="SusD_RagB"/>
    <property type="match status" value="1"/>
</dbReference>
<comment type="caution">
    <text evidence="9">The sequence shown here is derived from an EMBL/GenBank/DDBJ whole genome shotgun (WGS) entry which is preliminary data.</text>
</comment>
<dbReference type="AlphaFoldDB" id="A0A3S0CKQ9"/>
<evidence type="ECO:0000256" key="4">
    <source>
        <dbReference type="ARBA" id="ARBA00023136"/>
    </source>
</evidence>
<evidence type="ECO:0000256" key="5">
    <source>
        <dbReference type="ARBA" id="ARBA00023237"/>
    </source>
</evidence>
<reference evidence="9 10" key="1">
    <citation type="submission" date="2018-11" db="EMBL/GenBank/DDBJ databases">
        <title>Arenibacter aquaticus sp.nov., a marine bacterium isolated from surface seawater in the South China Sea.</title>
        <authorList>
            <person name="Guo J."/>
            <person name="Sun J."/>
        </authorList>
    </citation>
    <scope>NUCLEOTIDE SEQUENCE [LARGE SCALE GENOMIC DNA]</scope>
    <source>
        <strain evidence="9 10">GUO666</strain>
    </source>
</reference>
<keyword evidence="3" id="KW-0732">Signal</keyword>
<evidence type="ECO:0000256" key="1">
    <source>
        <dbReference type="ARBA" id="ARBA00004442"/>
    </source>
</evidence>
<feature type="domain" description="RagB/SusD" evidence="7">
    <location>
        <begin position="264"/>
        <end position="595"/>
    </location>
</feature>
<keyword evidence="10" id="KW-1185">Reference proteome</keyword>
<keyword evidence="4" id="KW-0472">Membrane</keyword>
<dbReference type="Gene3D" id="1.25.40.390">
    <property type="match status" value="1"/>
</dbReference>
<feature type="compositionally biased region" description="Polar residues" evidence="6">
    <location>
        <begin position="585"/>
        <end position="594"/>
    </location>
</feature>
<name>A0A3S0CKQ9_9FLAO</name>
<evidence type="ECO:0000313" key="9">
    <source>
        <dbReference type="EMBL" id="RTE53564.1"/>
    </source>
</evidence>
<feature type="domain" description="SusD-like N-terminal" evidence="8">
    <location>
        <begin position="87"/>
        <end position="211"/>
    </location>
</feature>
<dbReference type="Proteomes" id="UP000267585">
    <property type="component" value="Unassembled WGS sequence"/>
</dbReference>
<evidence type="ECO:0000259" key="7">
    <source>
        <dbReference type="Pfam" id="PF07980"/>
    </source>
</evidence>
<evidence type="ECO:0000256" key="3">
    <source>
        <dbReference type="ARBA" id="ARBA00022729"/>
    </source>
</evidence>
<gene>
    <name evidence="9" type="ORF">EHW67_11190</name>
</gene>
<dbReference type="Pfam" id="PF14322">
    <property type="entry name" value="SusD-like_3"/>
    <property type="match status" value="1"/>
</dbReference>
<evidence type="ECO:0000313" key="10">
    <source>
        <dbReference type="Proteomes" id="UP000267585"/>
    </source>
</evidence>
<dbReference type="InterPro" id="IPR011990">
    <property type="entry name" value="TPR-like_helical_dom_sf"/>
</dbReference>